<organism evidence="2 3">
    <name type="scientific">Oryzias javanicus</name>
    <name type="common">Javanese ricefish</name>
    <name type="synonym">Aplocheilus javanicus</name>
    <dbReference type="NCBI Taxonomy" id="123683"/>
    <lineage>
        <taxon>Eukaryota</taxon>
        <taxon>Metazoa</taxon>
        <taxon>Chordata</taxon>
        <taxon>Craniata</taxon>
        <taxon>Vertebrata</taxon>
        <taxon>Euteleostomi</taxon>
        <taxon>Actinopterygii</taxon>
        <taxon>Neopterygii</taxon>
        <taxon>Teleostei</taxon>
        <taxon>Neoteleostei</taxon>
        <taxon>Acanthomorphata</taxon>
        <taxon>Ovalentaria</taxon>
        <taxon>Atherinomorphae</taxon>
        <taxon>Beloniformes</taxon>
        <taxon>Adrianichthyidae</taxon>
        <taxon>Oryziinae</taxon>
        <taxon>Oryzias</taxon>
    </lineage>
</organism>
<keyword evidence="3" id="KW-1185">Reference proteome</keyword>
<feature type="compositionally biased region" description="Basic and acidic residues" evidence="1">
    <location>
        <begin position="160"/>
        <end position="171"/>
    </location>
</feature>
<name>A0A437CCW0_ORYJA</name>
<feature type="compositionally biased region" description="Basic and acidic residues" evidence="1">
    <location>
        <begin position="1485"/>
        <end position="1496"/>
    </location>
</feature>
<dbReference type="InterPro" id="IPR026173">
    <property type="entry name" value="SPAG17"/>
</dbReference>
<dbReference type="PANTHER" id="PTHR21963:SF1">
    <property type="entry name" value="SPERM-ASSOCIATED ANTIGEN 17"/>
    <property type="match status" value="1"/>
</dbReference>
<proteinExistence type="predicted"/>
<feature type="region of interest" description="Disordered" evidence="1">
    <location>
        <begin position="1006"/>
        <end position="1052"/>
    </location>
</feature>
<gene>
    <name evidence="2" type="ORF">OJAV_G00182680</name>
</gene>
<feature type="region of interest" description="Disordered" evidence="1">
    <location>
        <begin position="1718"/>
        <end position="1776"/>
    </location>
</feature>
<evidence type="ECO:0000313" key="2">
    <source>
        <dbReference type="EMBL" id="RVE60620.1"/>
    </source>
</evidence>
<feature type="compositionally biased region" description="Basic residues" evidence="1">
    <location>
        <begin position="828"/>
        <end position="837"/>
    </location>
</feature>
<sequence>MPPKKTPVKKPSRVTPAAPNKDTGEEACLLGAQLDEDSWRSCVSLVVGKSPEDEELIQALASAVQQPQRKLFSLLTRNSILTKISELGNPKGKKADDVSVFNEVLQSARVWLDAGEDIPFDFMAKILKLQLLQVKSSDQQRREAEQIDAEKAKGNPPPEGTDKAKGSDKRGKTPSKPVTSSMEKKTKLLRRGEVEPPVFIDDEPDWGPQHYVLLVGFYQPLLVAALDDIGVHVANVIKLCCDRTQIHRKEQEQQSCDDSEQSQAASAFSEAELPVQARRLDLFWSGLRAVLDSGPPHSRLHDVVPLSYTVQDIHTQDPKDGLELGSRIFEGVANLIYDCLQWRQQHQHYLDSVQLLDVPNVSGSGHKPAEVAPTPPLRSPISSMKAVCEESHRDQVDMCYYNSLLDLVPPEACSVPLMLHCMLEQVVISSEQLAVSNHSEEPEAGESMWLDSQLVRYMLQSFLPQIPTEEEKRLIMSDLLTAVQKEDDKKRLLEEFGEEEAQRKTDQPLVIKHLNERELRLRDISVEHGFNPAEVEASMMRLSPVLKRIRSVERRSNHASRWTSVRQQLQHFCTDETVTWAEVERLFHLSVFEAMPLTTVDERGVLLDAVRPLEGLETTQQLSQTLIPWDDPEEFAKQHLLNLRTKGIDEMFPSTDLSNKEFLTKGGSYLDLSDLQRCRQRSLSDRRYTEHHSADVLQQVLLLASEEYRCLDVFRGAHDDTLYVFCHNPMNPDRQSQEFWDVALHTDVKFRKYLEHVADTIADWTREEESKKEALVFRNKSLAETPEEDRMDQVVTEEDTLEPVIRKSSLKAWKAEQEQLQEEERAKQLKTPKSKGKQQKESQPSAEKGKDLSAGKKSRPNTAGSHRESPKEPIVTAEQREEPSKSFQGYSMDGQLIHVSGHVQNLFPSDGGHITVENVNFVEGSRLMKVSVKKDGHHFYTHINRVVVEPVKPPERQRDQTPTNLTETSKVFEVVERKIVKQGSFTAELDNKIHISYSFYGPTGEYTGSSPEAKGETSKASSQEPTAPSTTCYSKGCEDQPDAPPPGPISGFNVSVPSGLLLQFQPEDTQGTILVRQSFPLHVRKGAQHLRDKSLSNELSRIITGQGDVIRFLKDGSTEVLFEDGSVSVCHDAGPVSESNGVENPKKKAFKRCWKTTTPTGSRSCSDGTTHIPSSPLLTHKATDPITNQVMLSREDLVVSVENPDGSRVIEHADGTRITSFLQNLQPLNGQKPEVNPLDWSCQSGCKYEKNRENVVAGEMDDRGASNKERVVMVEKEGHATVLMHPQRHTAQAFLADGTVVTGNNQGEYEMFPSSAGFLQIQRDGMCIYSSDPLVSPNHSKAGTYTMSHSDMVACNITDEDGNHFQVMEDGQISVLKLSSASSSRERFEEEEDGELSGFKHHCPRLFLLHPDGSGTEFLSFHSVEEWLDQAYSDPTVALLKEPLPNKPDELGITILKPSPQSVWSQWLLGKRVPDVTPPNLKNRTWHDFPGVEKRSPGPPFGANAGVGLTLWEKRVGPAAPLQPVRSCPKVLERRELHEHRAFTKTLRDAIDSRLKKYIESLMEREELSEERKVKDPRSEEEQEHARELCSLILCFPEEDDPSNPVDSSRSVGSLYCQGVRASVGSAGVQADSENKAGHSSASLIDGADSKWAERLSKHRYELSEEKTCRDALRKKNIVPYFHPENFPLFQSLLQHQESIMQRHSNNLPLISESKMDEGFMNDDDQEYTPRPLNPTPSQSESHAAETEMFPGSRPSNPTPHTAGEGSLKGSNRRCKSVQVDVTGKLRKTKVKLPNCIVSSKARRVPNQNFLTVEEPVRRKCRTASLADPQATIRGFQLLPWSVDFGVVEAGTLSTAAVFMKNVGVDTCRFHVKQPPPATGLRVFYNPGLVAAGLQTELKVQLFAMSSPQTEPKKYICQDIIIHTETDILYLSVTANIL</sequence>
<dbReference type="GO" id="GO:1904158">
    <property type="term" value="P:axonemal central apparatus assembly"/>
    <property type="evidence" value="ECO:0007669"/>
    <property type="project" value="TreeGrafter"/>
</dbReference>
<feature type="region of interest" description="Disordered" evidence="1">
    <location>
        <begin position="817"/>
        <end position="886"/>
    </location>
</feature>
<evidence type="ECO:0000313" key="3">
    <source>
        <dbReference type="Proteomes" id="UP000283210"/>
    </source>
</evidence>
<dbReference type="GO" id="GO:1990716">
    <property type="term" value="C:axonemal central apparatus"/>
    <property type="evidence" value="ECO:0007669"/>
    <property type="project" value="TreeGrafter"/>
</dbReference>
<feature type="region of interest" description="Disordered" evidence="1">
    <location>
        <begin position="1"/>
        <end position="24"/>
    </location>
</feature>
<dbReference type="GO" id="GO:0005576">
    <property type="term" value="C:extracellular region"/>
    <property type="evidence" value="ECO:0007669"/>
    <property type="project" value="GOC"/>
</dbReference>
<feature type="compositionally biased region" description="Basic residues" evidence="1">
    <location>
        <begin position="1"/>
        <end position="12"/>
    </location>
</feature>
<evidence type="ECO:0008006" key="4">
    <source>
        <dbReference type="Google" id="ProtNLM"/>
    </source>
</evidence>
<evidence type="ECO:0000256" key="1">
    <source>
        <dbReference type="SAM" id="MobiDB-lite"/>
    </source>
</evidence>
<accession>A0A437CCW0</accession>
<dbReference type="Proteomes" id="UP000283210">
    <property type="component" value="Chromosome 18"/>
</dbReference>
<dbReference type="GO" id="GO:0003351">
    <property type="term" value="P:epithelial cilium movement involved in extracellular fluid movement"/>
    <property type="evidence" value="ECO:0007669"/>
    <property type="project" value="TreeGrafter"/>
</dbReference>
<feature type="compositionally biased region" description="Basic and acidic residues" evidence="1">
    <location>
        <begin position="817"/>
        <end position="827"/>
    </location>
</feature>
<reference evidence="2 3" key="2">
    <citation type="submission" date="2019-01" db="EMBL/GenBank/DDBJ databases">
        <title>A chromosome length genome reference of the Java medaka (oryzias javanicus).</title>
        <authorList>
            <person name="Herpin A."/>
            <person name="Takehana Y."/>
            <person name="Naruse K."/>
            <person name="Ansai S."/>
            <person name="Kawaguchi M."/>
        </authorList>
    </citation>
    <scope>NUCLEOTIDE SEQUENCE [LARGE SCALE GENOMIC DNA]</scope>
    <source>
        <strain evidence="2">RS831</strain>
        <tissue evidence="2">Whole body</tissue>
    </source>
</reference>
<dbReference type="PANTHER" id="PTHR21963">
    <property type="entry name" value="PF6"/>
    <property type="match status" value="1"/>
</dbReference>
<dbReference type="EMBL" id="CM012454">
    <property type="protein sequence ID" value="RVE60620.1"/>
    <property type="molecule type" value="Genomic_DNA"/>
</dbReference>
<feature type="region of interest" description="Disordered" evidence="1">
    <location>
        <begin position="250"/>
        <end position="269"/>
    </location>
</feature>
<feature type="region of interest" description="Disordered" evidence="1">
    <location>
        <begin position="1479"/>
        <end position="1499"/>
    </location>
</feature>
<reference evidence="2 3" key="1">
    <citation type="submission" date="2018-11" db="EMBL/GenBank/DDBJ databases">
        <authorList>
            <person name="Lopez-Roques C."/>
            <person name="Donnadieu C."/>
            <person name="Bouchez O."/>
            <person name="Klopp C."/>
            <person name="Cabau C."/>
            <person name="Zahm M."/>
        </authorList>
    </citation>
    <scope>NUCLEOTIDE SEQUENCE [LARGE SCALE GENOMIC DNA]</scope>
    <source>
        <strain evidence="2">RS831</strain>
        <tissue evidence="2">Whole body</tissue>
    </source>
</reference>
<feature type="region of interest" description="Disordered" evidence="1">
    <location>
        <begin position="140"/>
        <end position="186"/>
    </location>
</feature>
<dbReference type="OrthoDB" id="10257153at2759"/>
<feature type="compositionally biased region" description="Polar residues" evidence="1">
    <location>
        <begin position="1018"/>
        <end position="1033"/>
    </location>
</feature>
<feature type="compositionally biased region" description="Basic and acidic residues" evidence="1">
    <location>
        <begin position="140"/>
        <end position="153"/>
    </location>
</feature>
<protein>
    <recommendedName>
        <fullName evidence="4">Sperm-associated antigen 17</fullName>
    </recommendedName>
</protein>
<dbReference type="Pfam" id="PF14874">
    <property type="entry name" value="PapD-like"/>
    <property type="match status" value="1"/>
</dbReference>